<dbReference type="EMBL" id="SHAG01000005">
    <property type="protein sequence ID" value="RZO77064.1"/>
    <property type="molecule type" value="Genomic_DNA"/>
</dbReference>
<dbReference type="InterPro" id="IPR011054">
    <property type="entry name" value="Rudment_hybrid_motif"/>
</dbReference>
<dbReference type="FunFam" id="3.40.50.20:FF:000006">
    <property type="entry name" value="Phosphoribosylamine--glycine ligase, chloroplastic"/>
    <property type="match status" value="1"/>
</dbReference>
<keyword evidence="10 18" id="KW-0067">ATP-binding</keyword>
<dbReference type="Gene3D" id="3.30.470.20">
    <property type="entry name" value="ATP-grasp fold, B domain"/>
    <property type="match status" value="1"/>
</dbReference>
<dbReference type="PROSITE" id="PS00184">
    <property type="entry name" value="GARS"/>
    <property type="match status" value="1"/>
</dbReference>
<dbReference type="FunFam" id="3.30.470.20:FF:000031">
    <property type="entry name" value="Phosphoribosylamine--glycine ligase"/>
    <property type="match status" value="1"/>
</dbReference>
<dbReference type="SMART" id="SM01209">
    <property type="entry name" value="GARS_A"/>
    <property type="match status" value="1"/>
</dbReference>
<evidence type="ECO:0000256" key="10">
    <source>
        <dbReference type="ARBA" id="ARBA00022840"/>
    </source>
</evidence>
<evidence type="ECO:0000256" key="14">
    <source>
        <dbReference type="ARBA" id="ARBA00042242"/>
    </source>
</evidence>
<dbReference type="UniPathway" id="UPA00074">
    <property type="reaction ID" value="UER00125"/>
</dbReference>
<evidence type="ECO:0000256" key="3">
    <source>
        <dbReference type="ARBA" id="ARBA00005174"/>
    </source>
</evidence>
<dbReference type="Gene3D" id="3.40.50.20">
    <property type="match status" value="1"/>
</dbReference>
<comment type="cofactor">
    <cofactor evidence="2">
        <name>Mg(2+)</name>
        <dbReference type="ChEBI" id="CHEBI:18420"/>
    </cofactor>
</comment>
<dbReference type="AlphaFoldDB" id="A0A520S3N6"/>
<dbReference type="PANTHER" id="PTHR43472:SF1">
    <property type="entry name" value="PHOSPHORIBOSYLAMINE--GLYCINE LIGASE, CHLOROPLASTIC"/>
    <property type="match status" value="1"/>
</dbReference>
<evidence type="ECO:0000256" key="11">
    <source>
        <dbReference type="ARBA" id="ARBA00022842"/>
    </source>
</evidence>
<dbReference type="InterPro" id="IPR037123">
    <property type="entry name" value="PRibGlycinamide_synth_C_sf"/>
</dbReference>
<evidence type="ECO:0000313" key="21">
    <source>
        <dbReference type="Proteomes" id="UP000316199"/>
    </source>
</evidence>
<evidence type="ECO:0000256" key="8">
    <source>
        <dbReference type="ARBA" id="ARBA00022741"/>
    </source>
</evidence>
<dbReference type="GO" id="GO:0046872">
    <property type="term" value="F:metal ion binding"/>
    <property type="evidence" value="ECO:0007669"/>
    <property type="project" value="UniProtKB-KW"/>
</dbReference>
<dbReference type="EC" id="6.3.4.13" evidence="4 17"/>
<sequence length="426" mass="45927">MNVLVIGNGGREHAIAWRASQGINVNMVYVAPGNAGTALDPKLSNVDIEVWDIDGQIRFAKENDIELTIIGPEAPLVAGIVDNFRLAGLRCFGPSAAAARLEGSKIFTKEFLSKYEIPTAAYGNFDRADDAVSYARNMKTPIVIKADGLAAGKGVIIASTHEKAEEAIRGMMTNGDFGEAGTKVVVEEFLLGEEASFIVVSDGEDFLPFASSQDHKAVFDGDKGPNTGGMGAYSPAPVITDKVHQRVLDRIIRPTIDGMREEGTAYTGFLYAGLMIDAEGNPYVIEYNCRLGDPETQPLMMRMRSDLVQLCNATLDGRLADMKVDFVHDAALTVVLAAGGYPGKYNKDDIILGLDLKNDGEVFHGGTKLLGDSIVTNGGRILGVTALGKSVREAKQNAYKIVDQIDFQNKYYRSDIGHLAIAREKS</sequence>
<dbReference type="Gene3D" id="3.30.1490.20">
    <property type="entry name" value="ATP-grasp fold, A domain"/>
    <property type="match status" value="1"/>
</dbReference>
<dbReference type="GO" id="GO:0005524">
    <property type="term" value="F:ATP binding"/>
    <property type="evidence" value="ECO:0007669"/>
    <property type="project" value="UniProtKB-UniRule"/>
</dbReference>
<evidence type="ECO:0000256" key="2">
    <source>
        <dbReference type="ARBA" id="ARBA00001946"/>
    </source>
</evidence>
<keyword evidence="9 17" id="KW-0658">Purine biosynthesis</keyword>
<evidence type="ECO:0000256" key="18">
    <source>
        <dbReference type="PROSITE-ProRule" id="PRU00409"/>
    </source>
</evidence>
<dbReference type="InterPro" id="IPR011761">
    <property type="entry name" value="ATP-grasp"/>
</dbReference>
<evidence type="ECO:0000256" key="5">
    <source>
        <dbReference type="ARBA" id="ARBA00020605"/>
    </source>
</evidence>
<dbReference type="SUPFAM" id="SSF51246">
    <property type="entry name" value="Rudiment single hybrid motif"/>
    <property type="match status" value="1"/>
</dbReference>
<evidence type="ECO:0000256" key="9">
    <source>
        <dbReference type="ARBA" id="ARBA00022755"/>
    </source>
</evidence>
<keyword evidence="7" id="KW-0479">Metal-binding</keyword>
<evidence type="ECO:0000256" key="7">
    <source>
        <dbReference type="ARBA" id="ARBA00022723"/>
    </source>
</evidence>
<evidence type="ECO:0000256" key="16">
    <source>
        <dbReference type="ARBA" id="ARBA00079592"/>
    </source>
</evidence>
<dbReference type="InterPro" id="IPR013815">
    <property type="entry name" value="ATP_grasp_subdomain_1"/>
</dbReference>
<keyword evidence="12" id="KW-0464">Manganese</keyword>
<dbReference type="Gene3D" id="3.90.600.10">
    <property type="entry name" value="Phosphoribosylglycinamide synthetase, C-terminal domain"/>
    <property type="match status" value="1"/>
</dbReference>
<keyword evidence="8 18" id="KW-0547">Nucleotide-binding</keyword>
<dbReference type="Pfam" id="PF01071">
    <property type="entry name" value="GARS_A"/>
    <property type="match status" value="1"/>
</dbReference>
<evidence type="ECO:0000259" key="19">
    <source>
        <dbReference type="PROSITE" id="PS50975"/>
    </source>
</evidence>
<keyword evidence="6 17" id="KW-0436">Ligase</keyword>
<dbReference type="SMART" id="SM01210">
    <property type="entry name" value="GARS_C"/>
    <property type="match status" value="1"/>
</dbReference>
<feature type="domain" description="ATP-grasp" evidence="19">
    <location>
        <begin position="109"/>
        <end position="316"/>
    </location>
</feature>
<dbReference type="NCBIfam" id="TIGR00877">
    <property type="entry name" value="purD"/>
    <property type="match status" value="1"/>
</dbReference>
<dbReference type="Pfam" id="PF02844">
    <property type="entry name" value="GARS_N"/>
    <property type="match status" value="1"/>
</dbReference>
<dbReference type="SUPFAM" id="SSF56059">
    <property type="entry name" value="Glutathione synthetase ATP-binding domain-like"/>
    <property type="match status" value="1"/>
</dbReference>
<dbReference type="FunFam" id="3.90.600.10:FF:000001">
    <property type="entry name" value="Trifunctional purine biosynthetic protein adenosine-3"/>
    <property type="match status" value="1"/>
</dbReference>
<comment type="cofactor">
    <cofactor evidence="1">
        <name>Mn(2+)</name>
        <dbReference type="ChEBI" id="CHEBI:29035"/>
    </cofactor>
</comment>
<evidence type="ECO:0000313" key="20">
    <source>
        <dbReference type="EMBL" id="RZO77064.1"/>
    </source>
</evidence>
<dbReference type="PANTHER" id="PTHR43472">
    <property type="entry name" value="PHOSPHORIBOSYLAMINE--GLYCINE LIGASE"/>
    <property type="match status" value="1"/>
</dbReference>
<dbReference type="Proteomes" id="UP000316199">
    <property type="component" value="Unassembled WGS sequence"/>
</dbReference>
<dbReference type="SUPFAM" id="SSF52440">
    <property type="entry name" value="PreATP-grasp domain"/>
    <property type="match status" value="1"/>
</dbReference>
<dbReference type="InterPro" id="IPR020559">
    <property type="entry name" value="PRibGlycinamide_synth_CS"/>
</dbReference>
<evidence type="ECO:0000256" key="1">
    <source>
        <dbReference type="ARBA" id="ARBA00001936"/>
    </source>
</evidence>
<comment type="similarity">
    <text evidence="13 17">Belongs to the GARS family.</text>
</comment>
<dbReference type="GO" id="GO:0006189">
    <property type="term" value="P:'de novo' IMP biosynthetic process"/>
    <property type="evidence" value="ECO:0007669"/>
    <property type="project" value="UniProtKB-UniRule"/>
</dbReference>
<dbReference type="PROSITE" id="PS50975">
    <property type="entry name" value="ATP_GRASP"/>
    <property type="match status" value="1"/>
</dbReference>
<dbReference type="InterPro" id="IPR016185">
    <property type="entry name" value="PreATP-grasp_dom_sf"/>
</dbReference>
<dbReference type="InterPro" id="IPR020561">
    <property type="entry name" value="PRibGlycinamid_synth_ATP-grasp"/>
</dbReference>
<dbReference type="InterPro" id="IPR020562">
    <property type="entry name" value="PRibGlycinamide_synth_N"/>
</dbReference>
<dbReference type="Pfam" id="PF02843">
    <property type="entry name" value="GARS_C"/>
    <property type="match status" value="1"/>
</dbReference>
<gene>
    <name evidence="17 20" type="primary">purD</name>
    <name evidence="20" type="ORF">EVA68_02305</name>
</gene>
<dbReference type="HAMAP" id="MF_00138">
    <property type="entry name" value="GARS"/>
    <property type="match status" value="1"/>
</dbReference>
<dbReference type="InterPro" id="IPR020560">
    <property type="entry name" value="PRibGlycinamide_synth_C-dom"/>
</dbReference>
<dbReference type="GO" id="GO:0009113">
    <property type="term" value="P:purine nucleobase biosynthetic process"/>
    <property type="evidence" value="ECO:0007669"/>
    <property type="project" value="InterPro"/>
</dbReference>
<evidence type="ECO:0000256" key="4">
    <source>
        <dbReference type="ARBA" id="ARBA00013255"/>
    </source>
</evidence>
<keyword evidence="11" id="KW-0460">Magnesium</keyword>
<evidence type="ECO:0000256" key="6">
    <source>
        <dbReference type="ARBA" id="ARBA00022598"/>
    </source>
</evidence>
<dbReference type="FunFam" id="3.30.1490.20:FF:000006">
    <property type="entry name" value="phosphoribosylamine--glycine ligase, chloroplastic-like"/>
    <property type="match status" value="1"/>
</dbReference>
<evidence type="ECO:0000256" key="13">
    <source>
        <dbReference type="ARBA" id="ARBA00038345"/>
    </source>
</evidence>
<comment type="caution">
    <text evidence="20">The sequence shown here is derived from an EMBL/GenBank/DDBJ whole genome shotgun (WGS) entry which is preliminary data.</text>
</comment>
<evidence type="ECO:0000256" key="15">
    <source>
        <dbReference type="ARBA" id="ARBA00042864"/>
    </source>
</evidence>
<reference evidence="20 21" key="1">
    <citation type="submission" date="2019-02" db="EMBL/GenBank/DDBJ databases">
        <title>Prokaryotic population dynamics and viral predation in marine succession experiment using metagenomics: the confinement effect.</title>
        <authorList>
            <person name="Haro-Moreno J.M."/>
            <person name="Rodriguez-Valera F."/>
            <person name="Lopez-Perez M."/>
        </authorList>
    </citation>
    <scope>NUCLEOTIDE SEQUENCE [LARGE SCALE GENOMIC DNA]</scope>
    <source>
        <strain evidence="20">MED-G157</strain>
    </source>
</reference>
<evidence type="ECO:0000256" key="12">
    <source>
        <dbReference type="ARBA" id="ARBA00023211"/>
    </source>
</evidence>
<comment type="pathway">
    <text evidence="3 17">Purine metabolism; IMP biosynthesis via de novo pathway; N(1)-(5-phospho-D-ribosyl)glycinamide from 5-phospho-alpha-D-ribose 1-diphosphate: step 2/2.</text>
</comment>
<evidence type="ECO:0000256" key="17">
    <source>
        <dbReference type="HAMAP-Rule" id="MF_00138"/>
    </source>
</evidence>
<name>A0A520S3N6_9GAMM</name>
<proteinExistence type="inferred from homology"/>
<comment type="catalytic activity">
    <reaction evidence="17">
        <text>5-phospho-beta-D-ribosylamine + glycine + ATP = N(1)-(5-phospho-beta-D-ribosyl)glycinamide + ADP + phosphate + H(+)</text>
        <dbReference type="Rhea" id="RHEA:17453"/>
        <dbReference type="ChEBI" id="CHEBI:15378"/>
        <dbReference type="ChEBI" id="CHEBI:30616"/>
        <dbReference type="ChEBI" id="CHEBI:43474"/>
        <dbReference type="ChEBI" id="CHEBI:57305"/>
        <dbReference type="ChEBI" id="CHEBI:58681"/>
        <dbReference type="ChEBI" id="CHEBI:143788"/>
        <dbReference type="ChEBI" id="CHEBI:456216"/>
        <dbReference type="EC" id="6.3.4.13"/>
    </reaction>
</comment>
<organism evidence="20 21">
    <name type="scientific">OM182 bacterium</name>
    <dbReference type="NCBI Taxonomy" id="2510334"/>
    <lineage>
        <taxon>Bacteria</taxon>
        <taxon>Pseudomonadati</taxon>
        <taxon>Pseudomonadota</taxon>
        <taxon>Gammaproteobacteria</taxon>
        <taxon>OMG group</taxon>
        <taxon>OM182 clade</taxon>
    </lineage>
</organism>
<dbReference type="InterPro" id="IPR000115">
    <property type="entry name" value="PRibGlycinamide_synth"/>
</dbReference>
<protein>
    <recommendedName>
        <fullName evidence="5 17">Phosphoribosylamine--glycine ligase</fullName>
        <ecNumber evidence="4 17">6.3.4.13</ecNumber>
    </recommendedName>
    <alternativeName>
        <fullName evidence="16 17">GARS</fullName>
    </alternativeName>
    <alternativeName>
        <fullName evidence="14 17">Glycinamide ribonucleotide synthetase</fullName>
    </alternativeName>
    <alternativeName>
        <fullName evidence="15 17">Phosphoribosylglycinamide synthetase</fullName>
    </alternativeName>
</protein>
<dbReference type="GO" id="GO:0004637">
    <property type="term" value="F:phosphoribosylamine-glycine ligase activity"/>
    <property type="evidence" value="ECO:0007669"/>
    <property type="project" value="UniProtKB-UniRule"/>
</dbReference>
<accession>A0A520S3N6</accession>